<accession>A0A565B4U4</accession>
<dbReference type="EMBL" id="CABITT030000003">
    <property type="protein sequence ID" value="VVA96340.1"/>
    <property type="molecule type" value="Genomic_DNA"/>
</dbReference>
<feature type="domain" description="Protein DA1-like" evidence="1">
    <location>
        <begin position="1"/>
        <end position="156"/>
    </location>
</feature>
<keyword evidence="3" id="KW-1185">Reference proteome</keyword>
<dbReference type="InterPro" id="IPR022087">
    <property type="entry name" value="DA1-like_dom"/>
</dbReference>
<gene>
    <name evidence="2" type="ORF">ANE_LOCUS6785</name>
</gene>
<dbReference type="OrthoDB" id="1093219at2759"/>
<protein>
    <recommendedName>
        <fullName evidence="1">Protein DA1-like domain-containing protein</fullName>
    </recommendedName>
</protein>
<evidence type="ECO:0000313" key="3">
    <source>
        <dbReference type="Proteomes" id="UP000489600"/>
    </source>
</evidence>
<dbReference type="Proteomes" id="UP000489600">
    <property type="component" value="Unassembled WGS sequence"/>
</dbReference>
<dbReference type="GO" id="GO:0043130">
    <property type="term" value="F:ubiquitin binding"/>
    <property type="evidence" value="ECO:0007669"/>
    <property type="project" value="TreeGrafter"/>
</dbReference>
<evidence type="ECO:0000313" key="2">
    <source>
        <dbReference type="EMBL" id="VVA96340.1"/>
    </source>
</evidence>
<dbReference type="InterPro" id="IPR045218">
    <property type="entry name" value="DA1-like"/>
</dbReference>
<sequence length="158" mass="17775">MGMNNQLMGMTTKSQMVVHECEVTTILILYGLPRLLTGYILAHEMTHAYLRLNGHRIVSNVLEEGICQVLGHMWLDSQRYSTTDATEAADSSSRTLPAAANESKKGKYSDFEKKLVEFCKNQIETDDSPVYGVGFKRVNQMVTNSSLQETLKEIIRRG</sequence>
<evidence type="ECO:0000259" key="1">
    <source>
        <dbReference type="Pfam" id="PF12315"/>
    </source>
</evidence>
<organism evidence="2 3">
    <name type="scientific">Arabis nemorensis</name>
    <dbReference type="NCBI Taxonomy" id="586526"/>
    <lineage>
        <taxon>Eukaryota</taxon>
        <taxon>Viridiplantae</taxon>
        <taxon>Streptophyta</taxon>
        <taxon>Embryophyta</taxon>
        <taxon>Tracheophyta</taxon>
        <taxon>Spermatophyta</taxon>
        <taxon>Magnoliopsida</taxon>
        <taxon>eudicotyledons</taxon>
        <taxon>Gunneridae</taxon>
        <taxon>Pentapetalae</taxon>
        <taxon>rosids</taxon>
        <taxon>malvids</taxon>
        <taxon>Brassicales</taxon>
        <taxon>Brassicaceae</taxon>
        <taxon>Arabideae</taxon>
        <taxon>Arabis</taxon>
    </lineage>
</organism>
<name>A0A565B4U4_9BRAS</name>
<reference evidence="2" key="1">
    <citation type="submission" date="2019-07" db="EMBL/GenBank/DDBJ databases">
        <authorList>
            <person name="Dittberner H."/>
        </authorList>
    </citation>
    <scope>NUCLEOTIDE SEQUENCE [LARGE SCALE GENOMIC DNA]</scope>
</reference>
<dbReference type="Pfam" id="PF12315">
    <property type="entry name" value="DA1-like"/>
    <property type="match status" value="1"/>
</dbReference>
<proteinExistence type="predicted"/>
<dbReference type="AlphaFoldDB" id="A0A565B4U4"/>
<dbReference type="PANTHER" id="PTHR24209:SF28">
    <property type="entry name" value="PROTEIN DA1-RELATED 4-RELATED"/>
    <property type="match status" value="1"/>
</dbReference>
<comment type="caution">
    <text evidence="2">The sequence shown here is derived from an EMBL/GenBank/DDBJ whole genome shotgun (WGS) entry which is preliminary data.</text>
</comment>
<dbReference type="PANTHER" id="PTHR24209">
    <property type="entry name" value="PROTEIN DA1-RELATED 2"/>
    <property type="match status" value="1"/>
</dbReference>